<evidence type="ECO:0000256" key="1">
    <source>
        <dbReference type="ARBA" id="ARBA00022679"/>
    </source>
</evidence>
<keyword evidence="1" id="KW-0808">Transferase</keyword>
<evidence type="ECO:0000259" key="3">
    <source>
        <dbReference type="PROSITE" id="PS51186"/>
    </source>
</evidence>
<dbReference type="Pfam" id="PF00583">
    <property type="entry name" value="Acetyltransf_1"/>
    <property type="match status" value="1"/>
</dbReference>
<dbReference type="GO" id="GO:0016747">
    <property type="term" value="F:acyltransferase activity, transferring groups other than amino-acyl groups"/>
    <property type="evidence" value="ECO:0007669"/>
    <property type="project" value="InterPro"/>
</dbReference>
<dbReference type="PROSITE" id="PS51186">
    <property type="entry name" value="GNAT"/>
    <property type="match status" value="1"/>
</dbReference>
<dbReference type="Gene3D" id="3.40.630.30">
    <property type="match status" value="1"/>
</dbReference>
<dbReference type="CDD" id="cd04301">
    <property type="entry name" value="NAT_SF"/>
    <property type="match status" value="1"/>
</dbReference>
<dbReference type="SUPFAM" id="SSF55729">
    <property type="entry name" value="Acyl-CoA N-acyltransferases (Nat)"/>
    <property type="match status" value="1"/>
</dbReference>
<organism evidence="4">
    <name type="scientific">Herbiconiux sp. A18JL235</name>
    <dbReference type="NCBI Taxonomy" id="3152363"/>
    <lineage>
        <taxon>Bacteria</taxon>
        <taxon>Bacillati</taxon>
        <taxon>Actinomycetota</taxon>
        <taxon>Actinomycetes</taxon>
        <taxon>Micrococcales</taxon>
        <taxon>Microbacteriaceae</taxon>
        <taxon>Herbiconiux</taxon>
    </lineage>
</organism>
<gene>
    <name evidence="4" type="ORF">ABFY20_17230</name>
</gene>
<dbReference type="InterPro" id="IPR000182">
    <property type="entry name" value="GNAT_dom"/>
</dbReference>
<proteinExistence type="predicted"/>
<dbReference type="PANTHER" id="PTHR43877">
    <property type="entry name" value="AMINOALKYLPHOSPHONATE N-ACETYLTRANSFERASE-RELATED-RELATED"/>
    <property type="match status" value="1"/>
</dbReference>
<dbReference type="PANTHER" id="PTHR43877:SF2">
    <property type="entry name" value="AMINOALKYLPHOSPHONATE N-ACETYLTRANSFERASE-RELATED"/>
    <property type="match status" value="1"/>
</dbReference>
<evidence type="ECO:0000313" key="4">
    <source>
        <dbReference type="EMBL" id="XDI05049.1"/>
    </source>
</evidence>
<name>A0AB39BFM8_9MICO</name>
<reference evidence="4" key="1">
    <citation type="submission" date="2024-05" db="EMBL/GenBank/DDBJ databases">
        <title>Herbiconiux sp. A18JL235.</title>
        <authorList>
            <person name="Zhang G."/>
        </authorList>
    </citation>
    <scope>NUCLEOTIDE SEQUENCE</scope>
    <source>
        <strain evidence="4">A18JL235</strain>
    </source>
</reference>
<dbReference type="InterPro" id="IPR050832">
    <property type="entry name" value="Bact_Acetyltransf"/>
</dbReference>
<evidence type="ECO:0000256" key="2">
    <source>
        <dbReference type="ARBA" id="ARBA00023315"/>
    </source>
</evidence>
<dbReference type="InterPro" id="IPR016181">
    <property type="entry name" value="Acyl_CoA_acyltransferase"/>
</dbReference>
<dbReference type="EMBL" id="CP162511">
    <property type="protein sequence ID" value="XDI05049.1"/>
    <property type="molecule type" value="Genomic_DNA"/>
</dbReference>
<dbReference type="RefSeq" id="WP_368497430.1">
    <property type="nucleotide sequence ID" value="NZ_CP162511.1"/>
</dbReference>
<dbReference type="AlphaFoldDB" id="A0AB39BFM8"/>
<sequence length="154" mass="17035">MATTVVSIAEPELAAYLAHANAEYLVERMRAGDSREYAEQRVAESNEQYFPGGRPAAGHQVLRVVHDGDPVGWLWLGPMSAEHPFDWWVFDVEIDEQHRGKGLGRAAMLLAEEVAREAGAVKLGLNVFGHNTVAQRLYSTLGYEVTAINMSKQL</sequence>
<accession>A0AB39BFM8</accession>
<feature type="domain" description="N-acetyltransferase" evidence="3">
    <location>
        <begin position="4"/>
        <end position="154"/>
    </location>
</feature>
<keyword evidence="2" id="KW-0012">Acyltransferase</keyword>
<protein>
    <submittedName>
        <fullName evidence="4">N-acetyltransferase family protein</fullName>
    </submittedName>
</protein>